<evidence type="ECO:0000256" key="7">
    <source>
        <dbReference type="ARBA" id="ARBA00023049"/>
    </source>
</evidence>
<dbReference type="Gene3D" id="3.30.2010.30">
    <property type="match status" value="1"/>
</dbReference>
<comment type="cofactor">
    <cofactor evidence="1">
        <name>Zn(2+)</name>
        <dbReference type="ChEBI" id="CHEBI:29105"/>
    </cofactor>
</comment>
<proteinExistence type="inferred from homology"/>
<dbReference type="EnsemblMetazoa" id="CLYHEMT014302.1">
    <property type="protein sequence ID" value="CLYHEMP014302.1"/>
    <property type="gene ID" value="CLYHEMG014302"/>
</dbReference>
<keyword evidence="6" id="KW-0862">Zinc</keyword>
<dbReference type="GO" id="GO:0005730">
    <property type="term" value="C:nucleolus"/>
    <property type="evidence" value="ECO:0007669"/>
    <property type="project" value="InterPro"/>
</dbReference>
<dbReference type="PANTHER" id="PTHR46627">
    <property type="entry name" value="AMINOPEPTIDASE O"/>
    <property type="match status" value="1"/>
</dbReference>
<dbReference type="Pfam" id="PF09127">
    <property type="entry name" value="Leuk-A4-hydro_C"/>
    <property type="match status" value="1"/>
</dbReference>
<keyword evidence="5" id="KW-0378">Hydrolase</keyword>
<dbReference type="InterPro" id="IPR016024">
    <property type="entry name" value="ARM-type_fold"/>
</dbReference>
<dbReference type="InterPro" id="IPR015211">
    <property type="entry name" value="Peptidase_M1_C"/>
</dbReference>
<dbReference type="Gene3D" id="1.10.390.10">
    <property type="entry name" value="Neutral Protease Domain 2"/>
    <property type="match status" value="1"/>
</dbReference>
<dbReference type="PRINTS" id="PR00756">
    <property type="entry name" value="ALADIPTASE"/>
</dbReference>
<dbReference type="InterPro" id="IPR027268">
    <property type="entry name" value="Peptidase_M4/M1_CTD_sf"/>
</dbReference>
<dbReference type="RefSeq" id="XP_066931689.1">
    <property type="nucleotide sequence ID" value="XM_067075588.1"/>
</dbReference>
<evidence type="ECO:0000259" key="8">
    <source>
        <dbReference type="SMART" id="SM01263"/>
    </source>
</evidence>
<dbReference type="Pfam" id="PF01433">
    <property type="entry name" value="Peptidase_M1"/>
    <property type="match status" value="1"/>
</dbReference>
<keyword evidence="10" id="KW-1185">Reference proteome</keyword>
<evidence type="ECO:0000256" key="3">
    <source>
        <dbReference type="ARBA" id="ARBA00022670"/>
    </source>
</evidence>
<evidence type="ECO:0000256" key="6">
    <source>
        <dbReference type="ARBA" id="ARBA00022833"/>
    </source>
</evidence>
<keyword evidence="7" id="KW-0482">Metalloprotease</keyword>
<name>A0A7M5WXH9_9CNID</name>
<dbReference type="InterPro" id="IPR001930">
    <property type="entry name" value="Peptidase_M1"/>
</dbReference>
<dbReference type="PANTHER" id="PTHR46627:SF1">
    <property type="entry name" value="AMINOPEPTIDASE O"/>
    <property type="match status" value="1"/>
</dbReference>
<dbReference type="InterPro" id="IPR038502">
    <property type="entry name" value="M1_LTA-4_hydro/amino_C_sf"/>
</dbReference>
<evidence type="ECO:0000256" key="5">
    <source>
        <dbReference type="ARBA" id="ARBA00022801"/>
    </source>
</evidence>
<feature type="domain" description="Peptidase M1 leukotriene A4 hydrolase/aminopeptidase C-terminal" evidence="8">
    <location>
        <begin position="1282"/>
        <end position="1437"/>
    </location>
</feature>
<evidence type="ECO:0000256" key="1">
    <source>
        <dbReference type="ARBA" id="ARBA00001947"/>
    </source>
</evidence>
<dbReference type="SUPFAM" id="SSF55486">
    <property type="entry name" value="Metalloproteases ('zincins'), catalytic domain"/>
    <property type="match status" value="1"/>
</dbReference>
<dbReference type="Gene3D" id="1.25.40.320">
    <property type="entry name" value="Peptidase M1, leukotriene A4 hydrolase/aminopeptidase C-terminal domain"/>
    <property type="match status" value="1"/>
</dbReference>
<dbReference type="GeneID" id="136819351"/>
<dbReference type="InterPro" id="IPR042097">
    <property type="entry name" value="Aminopeptidase_N-like_N_sf"/>
</dbReference>
<dbReference type="GO" id="GO:0070006">
    <property type="term" value="F:metalloaminopeptidase activity"/>
    <property type="evidence" value="ECO:0007669"/>
    <property type="project" value="InterPro"/>
</dbReference>
<dbReference type="InterPro" id="IPR033577">
    <property type="entry name" value="AOPep"/>
</dbReference>
<dbReference type="GO" id="GO:0008270">
    <property type="term" value="F:zinc ion binding"/>
    <property type="evidence" value="ECO:0007669"/>
    <property type="project" value="InterPro"/>
</dbReference>
<dbReference type="Proteomes" id="UP000594262">
    <property type="component" value="Unplaced"/>
</dbReference>
<keyword evidence="3" id="KW-0645">Protease</keyword>
<dbReference type="GO" id="GO:0006508">
    <property type="term" value="P:proteolysis"/>
    <property type="evidence" value="ECO:0007669"/>
    <property type="project" value="UniProtKB-KW"/>
</dbReference>
<comment type="similarity">
    <text evidence="2">Belongs to the peptidase M1 family.</text>
</comment>
<dbReference type="Gene3D" id="2.60.40.1730">
    <property type="entry name" value="tricorn interacting facor f3 domain"/>
    <property type="match status" value="1"/>
</dbReference>
<reference evidence="9" key="1">
    <citation type="submission" date="2021-01" db="UniProtKB">
        <authorList>
            <consortium name="EnsemblMetazoa"/>
        </authorList>
    </citation>
    <scope>IDENTIFICATION</scope>
</reference>
<dbReference type="SMART" id="SM01263">
    <property type="entry name" value="Leuk-A4-hydro_C"/>
    <property type="match status" value="1"/>
</dbReference>
<sequence>MDNLYSSTVFLCETTEDSRYVRCDFKHCTKHSLNNYPDQIPVSYWLLNTPKNCHSIEKHVTQEIQHFVDGTGETSDPREEFQLNSHLLHNPKLLAPFTKILIVFNIRTPQSNYGNWINKFLELTLKGSSHYICVTLSFASRLEMLMKIRSFVNVQWNSNAEIMVLLSCHSSTQGQVFSCTPVEISKKYGFEEFCSLHDFVCTCQDVFGSRLTITHISSCFTLKLNSSHTDWPVDSCWLNEKLECILSGSAKEVYETGSQTADLYLVSKVMSFSNSSKMREVYLQTFKEVSYSLFPDLVREMGLCYLEKDVVRQMLGDEETEDQITHPKSINSLVNLVLVYDEYQSNSVLLKDAIVCNLKTRLLDFDHAVTNLDINDISLIDQVSPPIASSEKDTFFVVLCSVHNPHSIIQEVVRWSKTHSNASIYGVHFNYLQEKFENLAFEDLAVSGFIIDNESFSDIFPVLLYMVHLALGEHGVIDQKDKDSLDTNTRNKEASFWKFEDVYRETESVLKGLCEKCRLVGSFNNSFGDRRNIVSDQSHGVTSLQTVTTDIGVVQNDTDLLAPTNNDGEQSIESLKIHYEENMKQIGNDQDQPNISDSLIANNCEEMIKDLENKPTTGFDTISDESKEPSKCITIEDEEQPDVLDSNLKDVPLMANVNEVIIEHYVLDLDVSFDDKCISGTEILFLKPANEDVGKNEFQMCLDCTLIDIVSVEEVVLPENFKPHFHQDTYCCNRENLNLVQNSKNEVSGYHSLIPTAAEDKMNEEFSRKDRTIVERASQTIEITMSQDGRGKVESTDHDCQATGIESSQSPHNNLFCSSCHILDGGNEQTNYRTKSLNYRTLPSAVYGWCIRVWNVETSRHHWPRCVVIKYKTKEIGPSLTWCKDQDGNDCCYTPGAFINNRSMMPCQEPPVALATWQATITVPQGYIALSSGDVVQCKSNLLKCSSPGKDVFCFEMKIPLPSSTLAFAFGKFQRSSRVIQVPNCRREDDQFTVPVTLYAAGSKIGEFEEEYLDCAGRYLEKCCQVLGDYPFSRLDLVIMPRSFACMGLESPNMMFLSQSVLCGDRSMSTRIAHEISHVWFGLLVGAKDWTEEWLSEGFATYIEDRIVYLANEGSDQRISDDKTFDDYSGLMQLLRYKTLEGELEQTEDDNLKRLRPQRNRNYMTAVEAVNQNVQTNEDVVRPYETVPNAAIASKKFSQVHYLKGYFLLVHMAMKVGWDLFDQFLRSYLEKYNGSLVTSEMVFDHYAEYFSFERCLKDEFITKWLESPTIPNKKAVQNTSANLLVKEVEKEFAFWKKTNATNKRCRARGVKRRKNNQQLEDRISLNSNQLVLLMEKMLTVDNILPQTLTQLNLVYNMSKRNAEVRHRWCEMIIKEGCMNRHDEVQRFLVEDQGMGIYLFGELFIYNRGPQRKMAREIFDLLKNEMDKSTRETVLDLIE</sequence>
<keyword evidence="4" id="KW-0479">Metal-binding</keyword>
<dbReference type="OrthoDB" id="79562at2759"/>
<accession>A0A7M5WXH9</accession>
<dbReference type="InterPro" id="IPR014782">
    <property type="entry name" value="Peptidase_M1_dom"/>
</dbReference>
<evidence type="ECO:0000313" key="9">
    <source>
        <dbReference type="EnsemblMetazoa" id="CLYHEMP014302.1"/>
    </source>
</evidence>
<dbReference type="SUPFAM" id="SSF63737">
    <property type="entry name" value="Leukotriene A4 hydrolase N-terminal domain"/>
    <property type="match status" value="1"/>
</dbReference>
<dbReference type="SUPFAM" id="SSF48371">
    <property type="entry name" value="ARM repeat"/>
    <property type="match status" value="1"/>
</dbReference>
<organism evidence="9 10">
    <name type="scientific">Clytia hemisphaerica</name>
    <dbReference type="NCBI Taxonomy" id="252671"/>
    <lineage>
        <taxon>Eukaryota</taxon>
        <taxon>Metazoa</taxon>
        <taxon>Cnidaria</taxon>
        <taxon>Hydrozoa</taxon>
        <taxon>Hydroidolina</taxon>
        <taxon>Leptothecata</taxon>
        <taxon>Obeliida</taxon>
        <taxon>Clytiidae</taxon>
        <taxon>Clytia</taxon>
    </lineage>
</organism>
<evidence type="ECO:0000313" key="10">
    <source>
        <dbReference type="Proteomes" id="UP000594262"/>
    </source>
</evidence>
<evidence type="ECO:0000256" key="4">
    <source>
        <dbReference type="ARBA" id="ARBA00022723"/>
    </source>
</evidence>
<protein>
    <recommendedName>
        <fullName evidence="8">Peptidase M1 leukotriene A4 hydrolase/aminopeptidase C-terminal domain-containing protein</fullName>
    </recommendedName>
</protein>
<evidence type="ECO:0000256" key="2">
    <source>
        <dbReference type="ARBA" id="ARBA00010136"/>
    </source>
</evidence>